<feature type="transmembrane region" description="Helical" evidence="2">
    <location>
        <begin position="12"/>
        <end position="28"/>
    </location>
</feature>
<protein>
    <recommendedName>
        <fullName evidence="5">Transmembrane protein 107</fullName>
    </recommendedName>
</protein>
<keyword evidence="4" id="KW-1185">Reference proteome</keyword>
<feature type="transmembrane region" description="Helical" evidence="2">
    <location>
        <begin position="103"/>
        <end position="122"/>
    </location>
</feature>
<proteinExistence type="predicted"/>
<keyword evidence="2" id="KW-0812">Transmembrane</keyword>
<dbReference type="AlphaFoldDB" id="A0AAV8UYP0"/>
<evidence type="ECO:0008006" key="5">
    <source>
        <dbReference type="Google" id="ProtNLM"/>
    </source>
</evidence>
<evidence type="ECO:0000313" key="4">
    <source>
        <dbReference type="Proteomes" id="UP001157974"/>
    </source>
</evidence>
<name>A0AAV8UYP0_9RHOD</name>
<keyword evidence="2" id="KW-0472">Membrane</keyword>
<feature type="region of interest" description="Disordered" evidence="1">
    <location>
        <begin position="127"/>
        <end position="174"/>
    </location>
</feature>
<accession>A0AAV8UYP0</accession>
<evidence type="ECO:0000256" key="2">
    <source>
        <dbReference type="SAM" id="Phobius"/>
    </source>
</evidence>
<gene>
    <name evidence="3" type="ORF">NDN08_002756</name>
</gene>
<evidence type="ECO:0000313" key="3">
    <source>
        <dbReference type="EMBL" id="KAJ8906263.1"/>
    </source>
</evidence>
<comment type="caution">
    <text evidence="3">The sequence shown here is derived from an EMBL/GenBank/DDBJ whole genome shotgun (WGS) entry which is preliminary data.</text>
</comment>
<keyword evidence="2" id="KW-1133">Transmembrane helix</keyword>
<sequence>MGAMLNFPETMFAYGMLCAIVGGMEVGGNEAGPLYPLFGRLVVAALCVGVSAVTRNTSLKKGEEGYKGMMAGIHIGILIPVLYAVVAALRLVYEYDPLEKSNLLPFLIWDIGVSVLAFASALSQKPKKTKSPQAEKPALGAMTTRSFFGKRTPAASPAHSNTSEFKPSQDKKKD</sequence>
<dbReference type="EMBL" id="JAMWBK010000004">
    <property type="protein sequence ID" value="KAJ8906263.1"/>
    <property type="molecule type" value="Genomic_DNA"/>
</dbReference>
<feature type="transmembrane region" description="Helical" evidence="2">
    <location>
        <begin position="34"/>
        <end position="54"/>
    </location>
</feature>
<organism evidence="3 4">
    <name type="scientific">Rhodosorus marinus</name>
    <dbReference type="NCBI Taxonomy" id="101924"/>
    <lineage>
        <taxon>Eukaryota</taxon>
        <taxon>Rhodophyta</taxon>
        <taxon>Stylonematophyceae</taxon>
        <taxon>Stylonematales</taxon>
        <taxon>Stylonemataceae</taxon>
        <taxon>Rhodosorus</taxon>
    </lineage>
</organism>
<feature type="transmembrane region" description="Helical" evidence="2">
    <location>
        <begin position="66"/>
        <end position="91"/>
    </location>
</feature>
<evidence type="ECO:0000256" key="1">
    <source>
        <dbReference type="SAM" id="MobiDB-lite"/>
    </source>
</evidence>
<dbReference type="Proteomes" id="UP001157974">
    <property type="component" value="Unassembled WGS sequence"/>
</dbReference>
<reference evidence="3 4" key="1">
    <citation type="journal article" date="2023" name="Nat. Commun.">
        <title>Origin of minicircular mitochondrial genomes in red algae.</title>
        <authorList>
            <person name="Lee Y."/>
            <person name="Cho C.H."/>
            <person name="Lee Y.M."/>
            <person name="Park S.I."/>
            <person name="Yang J.H."/>
            <person name="West J.A."/>
            <person name="Bhattacharya D."/>
            <person name="Yoon H.S."/>
        </authorList>
    </citation>
    <scope>NUCLEOTIDE SEQUENCE [LARGE SCALE GENOMIC DNA]</scope>
    <source>
        <strain evidence="3 4">CCMP1338</strain>
        <tissue evidence="3">Whole cell</tissue>
    </source>
</reference>